<evidence type="ECO:0000256" key="1">
    <source>
        <dbReference type="ARBA" id="ARBA00008613"/>
    </source>
</evidence>
<accession>A0A166GWG7</accession>
<dbReference type="GO" id="GO:0046961">
    <property type="term" value="F:proton-transporting ATPase activity, rotational mechanism"/>
    <property type="evidence" value="ECO:0007669"/>
    <property type="project" value="UniProtKB-UniRule"/>
</dbReference>
<evidence type="ECO:0000256" key="6">
    <source>
        <dbReference type="ARBA" id="ARBA00025045"/>
    </source>
</evidence>
<dbReference type="PANTHER" id="PTHR10698">
    <property type="entry name" value="V-TYPE PROTON ATPASE SUBUNIT H"/>
    <property type="match status" value="1"/>
</dbReference>
<dbReference type="Gramene" id="KZN09429">
    <property type="protein sequence ID" value="KZN09429"/>
    <property type="gene ID" value="DCAR_002085"/>
</dbReference>
<keyword evidence="4 7" id="KW-0375">Hydrogen ion transport</keyword>
<gene>
    <name evidence="9" type="ORF">DCAR_002085</name>
</gene>
<comment type="function">
    <text evidence="6">Subunit of the peripheral V1 complex of vacuolar ATPase. Subunit H activates the ATPase activity of the enzyme and couples ATPase activity to proton flow. Vacuolar ATPase is responsible for acidifying a variety of intracellular compartments in eukaryotic cells, thus providing most of the energy required for transport processes in the vacuolar system.</text>
</comment>
<evidence type="ECO:0000256" key="4">
    <source>
        <dbReference type="ARBA" id="ARBA00022781"/>
    </source>
</evidence>
<dbReference type="InterPro" id="IPR000225">
    <property type="entry name" value="Armadillo"/>
</dbReference>
<evidence type="ECO:0000256" key="7">
    <source>
        <dbReference type="PIRNR" id="PIRNR032184"/>
    </source>
</evidence>
<dbReference type="FunFam" id="1.25.40.150:FF:000004">
    <property type="entry name" value="V-type proton ATPase subunit H"/>
    <property type="match status" value="1"/>
</dbReference>
<evidence type="ECO:0000256" key="3">
    <source>
        <dbReference type="ARBA" id="ARBA00022737"/>
    </source>
</evidence>
<dbReference type="InterPro" id="IPR011987">
    <property type="entry name" value="ATPase_V1-cplx_hsu_C"/>
</dbReference>
<dbReference type="Gene3D" id="1.25.10.10">
    <property type="entry name" value="Leucine-rich Repeat Variant"/>
    <property type="match status" value="1"/>
</dbReference>
<dbReference type="InterPro" id="IPR016024">
    <property type="entry name" value="ARM-type_fold"/>
</dbReference>
<comment type="similarity">
    <text evidence="1 7">Belongs to the V-ATPase H subunit family.</text>
</comment>
<comment type="caution">
    <text evidence="9">The sequence shown here is derived from an EMBL/GenBank/DDBJ whole genome shotgun (WGS) entry which is preliminary data.</text>
</comment>
<reference evidence="9" key="1">
    <citation type="journal article" date="2016" name="Nat. Genet.">
        <title>A high-quality carrot genome assembly provides new insights into carotenoid accumulation and asterid genome evolution.</title>
        <authorList>
            <person name="Iorizzo M."/>
            <person name="Ellison S."/>
            <person name="Senalik D."/>
            <person name="Zeng P."/>
            <person name="Satapoomin P."/>
            <person name="Huang J."/>
            <person name="Bowman M."/>
            <person name="Iovene M."/>
            <person name="Sanseverino W."/>
            <person name="Cavagnaro P."/>
            <person name="Yildiz M."/>
            <person name="Macko-Podgorni A."/>
            <person name="Moranska E."/>
            <person name="Grzebelus E."/>
            <person name="Grzebelus D."/>
            <person name="Ashrafi H."/>
            <person name="Zheng Z."/>
            <person name="Cheng S."/>
            <person name="Spooner D."/>
            <person name="Van Deynze A."/>
            <person name="Simon P."/>
        </authorList>
    </citation>
    <scope>NUCLEOTIDE SEQUENCE [LARGE SCALE GENOMIC DNA]</scope>
    <source>
        <tissue evidence="9">Leaf</tissue>
    </source>
</reference>
<dbReference type="STRING" id="79200.A0A166GWG7"/>
<dbReference type="PIRSF" id="PIRSF032184">
    <property type="entry name" value="ATPase_V1_H"/>
    <property type="match status" value="1"/>
</dbReference>
<evidence type="ECO:0000256" key="2">
    <source>
        <dbReference type="ARBA" id="ARBA00022448"/>
    </source>
</evidence>
<dbReference type="SMART" id="SM00185">
    <property type="entry name" value="ARM"/>
    <property type="match status" value="3"/>
</dbReference>
<dbReference type="GO" id="GO:0000221">
    <property type="term" value="C:vacuolar proton-transporting V-type ATPase, V1 domain"/>
    <property type="evidence" value="ECO:0007669"/>
    <property type="project" value="UniProtKB-UniRule"/>
</dbReference>
<protein>
    <recommendedName>
        <fullName evidence="7">V-type proton ATPase subunit H</fullName>
    </recommendedName>
</protein>
<feature type="domain" description="ATPase V1 complex subunit H C-terminal" evidence="8">
    <location>
        <begin position="353"/>
        <end position="465"/>
    </location>
</feature>
<dbReference type="AlphaFoldDB" id="A0A166GWG7"/>
<dbReference type="GO" id="GO:0020037">
    <property type="term" value="F:heme binding"/>
    <property type="evidence" value="ECO:0007669"/>
    <property type="project" value="InterPro"/>
</dbReference>
<dbReference type="Pfam" id="PF03224">
    <property type="entry name" value="V-ATPase_H_N"/>
    <property type="match status" value="2"/>
</dbReference>
<dbReference type="Gene3D" id="1.25.40.150">
    <property type="entry name" value="V-type ATPase, subunit H, C-terminal domain"/>
    <property type="match status" value="1"/>
</dbReference>
<proteinExistence type="inferred from homology"/>
<keyword evidence="5 7" id="KW-0406">Ion transport</keyword>
<dbReference type="InterPro" id="IPR004908">
    <property type="entry name" value="ATPase_V1-cplx_hsu"/>
</dbReference>
<dbReference type="Pfam" id="PF11698">
    <property type="entry name" value="V-ATPase_H_C"/>
    <property type="match status" value="1"/>
</dbReference>
<evidence type="ECO:0000256" key="5">
    <source>
        <dbReference type="ARBA" id="ARBA00023065"/>
    </source>
</evidence>
<keyword evidence="3" id="KW-0677">Repeat</keyword>
<comment type="subunit">
    <text evidence="7">V-ATPase is a heteromultimeric enzyme made up of two complexes: the ATP-hydrolytic V1 complex and the proton translocation V0 complex.</text>
</comment>
<name>A0A166GWG7_DAUCS</name>
<comment type="function">
    <text evidence="7">Subunit of the V1 complex of vacuolar(H+)-ATPase (V-ATPase), a multisubunit enzyme composed of a peripheral complex (V1) that hydrolyzes ATP and a membrane integral complex (V0) that translocates protons. V-ATPase is responsible for acidifying and maintaining the pH of intracellular compartments.</text>
</comment>
<dbReference type="InterPro" id="IPR011989">
    <property type="entry name" value="ARM-like"/>
</dbReference>
<organism evidence="9">
    <name type="scientific">Daucus carota subsp. sativus</name>
    <name type="common">Carrot</name>
    <dbReference type="NCBI Taxonomy" id="79200"/>
    <lineage>
        <taxon>Eukaryota</taxon>
        <taxon>Viridiplantae</taxon>
        <taxon>Streptophyta</taxon>
        <taxon>Embryophyta</taxon>
        <taxon>Tracheophyta</taxon>
        <taxon>Spermatophyta</taxon>
        <taxon>Magnoliopsida</taxon>
        <taxon>eudicotyledons</taxon>
        <taxon>Gunneridae</taxon>
        <taxon>Pentapetalae</taxon>
        <taxon>asterids</taxon>
        <taxon>campanulids</taxon>
        <taxon>Apiales</taxon>
        <taxon>Apiaceae</taxon>
        <taxon>Apioideae</taxon>
        <taxon>Scandiceae</taxon>
        <taxon>Daucinae</taxon>
        <taxon>Daucus</taxon>
        <taxon>Daucus sect. Daucus</taxon>
    </lineage>
</organism>
<keyword evidence="2 7" id="KW-0813">Transport</keyword>
<dbReference type="PROSITE" id="PS00191">
    <property type="entry name" value="CYTOCHROME_B5_1"/>
    <property type="match status" value="1"/>
</dbReference>
<dbReference type="InterPro" id="IPR038497">
    <property type="entry name" value="ATPase_V1-cplx_hsu_C_sf"/>
</dbReference>
<sequence length="476" mass="53725">MPADQAELTTDQVLKRDIPWETYTTTKMISGTGLQLLRRYDNKPSSEKAQLLDSIAKEFSSETLYHSIILPLLAVIACREGLARLSCADGPAYVRLFVTILRDIFKEETVEYVLALVDEMLSGNPKRAKLFHEKSVASEDAYEPFLRLLQNGNWFIQEKSCKILSLVVSSRPKSEDAVNTNVDDVLRGLVEWICAQLRQPSHPTRGIPVAINCLTILLKEPVVRSSFVKADGVKLLVPLIVPASTQQSMQLLYETCLCVWLLSYYEPAIEYLATSRSLPRLIDVLKSSKKEKVIRVIVLTLKNLLNKGTIGAQLVDLGLPQVVQSLKAQALSDEDLLEALNQLEDGLKDNIKKLSSFEKYKQEVLLGHLDWSPMHKDSIFWRDNITYFEENDFQILRVLITVLDTSADPRALAVACFDLSQFIQYHPAGRVIVTDLKAKDRVMKLMNHENAEVTKNALLCIQRLFLGAKYASFLQV</sequence>
<dbReference type="OMA" id="HSGHLRW"/>
<evidence type="ECO:0000313" key="9">
    <source>
        <dbReference type="EMBL" id="KZN09429.1"/>
    </source>
</evidence>
<dbReference type="PANTHER" id="PTHR10698:SF0">
    <property type="entry name" value="V-TYPE PROTON ATPASE SUBUNIT H"/>
    <property type="match status" value="1"/>
</dbReference>
<dbReference type="InterPro" id="IPR018506">
    <property type="entry name" value="Cyt_B5_heme-BS"/>
</dbReference>
<dbReference type="EMBL" id="LNRQ01000001">
    <property type="protein sequence ID" value="KZN09429.1"/>
    <property type="molecule type" value="Genomic_DNA"/>
</dbReference>
<dbReference type="SUPFAM" id="SSF48371">
    <property type="entry name" value="ARM repeat"/>
    <property type="match status" value="1"/>
</dbReference>
<evidence type="ECO:0000259" key="8">
    <source>
        <dbReference type="Pfam" id="PF11698"/>
    </source>
</evidence>